<dbReference type="AlphaFoldDB" id="A0A7H0LPA2"/>
<proteinExistence type="predicted"/>
<evidence type="ECO:0000313" key="2">
    <source>
        <dbReference type="EMBL" id="QNQ11505.1"/>
    </source>
</evidence>
<dbReference type="EMBL" id="CP061038">
    <property type="protein sequence ID" value="QNQ11505.1"/>
    <property type="molecule type" value="Genomic_DNA"/>
</dbReference>
<gene>
    <name evidence="2" type="ORF">H3Z74_10435</name>
</gene>
<sequence length="133" mass="14218">MSVETETDEPDLAFAKKRSAEAREKLAGTLVELQARLNPKALAREAIQELKEAGQEMAREGLEAAKRHPLTLAGAATAVGIFLARKPLSKLISEFGETQAETTTREPAGDATPAPPTSLTKERAGARGKRTKP</sequence>
<accession>A0A7H0LPA2</accession>
<organism evidence="2 3">
    <name type="scientific">Sphingomonas alpina</name>
    <dbReference type="NCBI Taxonomy" id="653931"/>
    <lineage>
        <taxon>Bacteria</taxon>
        <taxon>Pseudomonadati</taxon>
        <taxon>Pseudomonadota</taxon>
        <taxon>Alphaproteobacteria</taxon>
        <taxon>Sphingomonadales</taxon>
        <taxon>Sphingomonadaceae</taxon>
        <taxon>Sphingomonas</taxon>
    </lineage>
</organism>
<protein>
    <submittedName>
        <fullName evidence="2">DUF3618 domain-containing protein</fullName>
    </submittedName>
</protein>
<reference evidence="2 3" key="1">
    <citation type="submission" date="2020-09" db="EMBL/GenBank/DDBJ databases">
        <title>Sphingomonas sp., a new species isolated from pork steak.</title>
        <authorList>
            <person name="Heidler von Heilborn D."/>
        </authorList>
    </citation>
    <scope>NUCLEOTIDE SEQUENCE [LARGE SCALE GENOMIC DNA]</scope>
    <source>
        <strain evidence="3">S8-3T</strain>
    </source>
</reference>
<evidence type="ECO:0000256" key="1">
    <source>
        <dbReference type="SAM" id="MobiDB-lite"/>
    </source>
</evidence>
<dbReference type="InterPro" id="IPR022062">
    <property type="entry name" value="DUF3618"/>
</dbReference>
<name>A0A7H0LPA2_9SPHN</name>
<dbReference type="RefSeq" id="WP_187763786.1">
    <property type="nucleotide sequence ID" value="NZ_CP061038.1"/>
</dbReference>
<dbReference type="Proteomes" id="UP000516148">
    <property type="component" value="Chromosome"/>
</dbReference>
<feature type="region of interest" description="Disordered" evidence="1">
    <location>
        <begin position="95"/>
        <end position="133"/>
    </location>
</feature>
<keyword evidence="3" id="KW-1185">Reference proteome</keyword>
<evidence type="ECO:0000313" key="3">
    <source>
        <dbReference type="Proteomes" id="UP000516148"/>
    </source>
</evidence>
<dbReference type="Pfam" id="PF12277">
    <property type="entry name" value="DUF3618"/>
    <property type="match status" value="1"/>
</dbReference>
<dbReference type="KEGG" id="spap:H3Z74_10435"/>